<feature type="non-terminal residue" evidence="1">
    <location>
        <position position="358"/>
    </location>
</feature>
<reference evidence="1 2" key="1">
    <citation type="submission" date="2013-11" db="EMBL/GenBank/DDBJ databases">
        <title>Genome sequencing of Stegodyphus mimosarum.</title>
        <authorList>
            <person name="Bechsgaard J."/>
        </authorList>
    </citation>
    <scope>NUCLEOTIDE SEQUENCE [LARGE SCALE GENOMIC DNA]</scope>
</reference>
<dbReference type="AlphaFoldDB" id="A0A087TKK8"/>
<organism evidence="1 2">
    <name type="scientific">Stegodyphus mimosarum</name>
    <name type="common">African social velvet spider</name>
    <dbReference type="NCBI Taxonomy" id="407821"/>
    <lineage>
        <taxon>Eukaryota</taxon>
        <taxon>Metazoa</taxon>
        <taxon>Ecdysozoa</taxon>
        <taxon>Arthropoda</taxon>
        <taxon>Chelicerata</taxon>
        <taxon>Arachnida</taxon>
        <taxon>Araneae</taxon>
        <taxon>Araneomorphae</taxon>
        <taxon>Entelegynae</taxon>
        <taxon>Eresoidea</taxon>
        <taxon>Eresidae</taxon>
        <taxon>Stegodyphus</taxon>
    </lineage>
</organism>
<dbReference type="Gene3D" id="1.20.58.60">
    <property type="match status" value="1"/>
</dbReference>
<gene>
    <name evidence="1" type="ORF">X975_19632</name>
</gene>
<sequence length="358" mass="41178">MLFEKSSDIKDVKRLGEIISKSGNEQLKNSIKSTEKMLNQLQSEVSSAISSVKFITEKHFDLWNKYVESVELCWIFLTEQKYLLNIYSEPVLNFDHLNYSSLRLNDLLREIECNESLLQNAVSEGSNVKEIISANNLSTVNSELKMLENSWRSLHDDCSKHLTDLQCLIIEWSEYLKEMESLHKWIMRMQSLLLCLNLNRPCPIAESNAVFQELEDNKLTLASVQTKYELMNRSSVLHSLTKEKLKNNVFSTKKAFDSLESILTYCCDIFLEINREKEDLEKNLQIIKGFLNTTEKDLSDVIPCSKEDIGRNLEKTEVSLCDIASHYASLQCMRGEISLGKITDFSIICSLSTLLLQI</sequence>
<dbReference type="Proteomes" id="UP000054359">
    <property type="component" value="Unassembled WGS sequence"/>
</dbReference>
<protein>
    <recommendedName>
        <fullName evidence="3">Nesprin-1</fullName>
    </recommendedName>
</protein>
<proteinExistence type="predicted"/>
<keyword evidence="2" id="KW-1185">Reference proteome</keyword>
<dbReference type="EMBL" id="KK115655">
    <property type="protein sequence ID" value="KFM65647.1"/>
    <property type="molecule type" value="Genomic_DNA"/>
</dbReference>
<evidence type="ECO:0000313" key="2">
    <source>
        <dbReference type="Proteomes" id="UP000054359"/>
    </source>
</evidence>
<accession>A0A087TKK8</accession>
<dbReference type="SUPFAM" id="SSF46966">
    <property type="entry name" value="Spectrin repeat"/>
    <property type="match status" value="1"/>
</dbReference>
<evidence type="ECO:0000313" key="1">
    <source>
        <dbReference type="EMBL" id="KFM65647.1"/>
    </source>
</evidence>
<evidence type="ECO:0008006" key="3">
    <source>
        <dbReference type="Google" id="ProtNLM"/>
    </source>
</evidence>
<name>A0A087TKK8_STEMI</name>